<comment type="similarity">
    <text evidence="3">Belongs to the RimP family.</text>
</comment>
<evidence type="ECO:0000256" key="3">
    <source>
        <dbReference type="HAMAP-Rule" id="MF_01077"/>
    </source>
</evidence>
<comment type="caution">
    <text evidence="6">The sequence shown here is derived from an EMBL/GenBank/DDBJ whole genome shotgun (WGS) entry which is preliminary data.</text>
</comment>
<evidence type="ECO:0000259" key="4">
    <source>
        <dbReference type="Pfam" id="PF02576"/>
    </source>
</evidence>
<evidence type="ECO:0000256" key="2">
    <source>
        <dbReference type="ARBA" id="ARBA00022517"/>
    </source>
</evidence>
<dbReference type="PANTHER" id="PTHR33867:SF1">
    <property type="entry name" value="RIBOSOME MATURATION FACTOR RIMP"/>
    <property type="match status" value="1"/>
</dbReference>
<feature type="domain" description="Ribosome maturation factor RimP C-terminal" evidence="5">
    <location>
        <begin position="77"/>
        <end position="158"/>
    </location>
</feature>
<dbReference type="PANTHER" id="PTHR33867">
    <property type="entry name" value="RIBOSOME MATURATION FACTOR RIMP"/>
    <property type="match status" value="1"/>
</dbReference>
<evidence type="ECO:0000259" key="5">
    <source>
        <dbReference type="Pfam" id="PF17384"/>
    </source>
</evidence>
<proteinExistence type="inferred from homology"/>
<organism evidence="6 7">
    <name type="scientific">Snodgrassella communis</name>
    <dbReference type="NCBI Taxonomy" id="2946699"/>
    <lineage>
        <taxon>Bacteria</taxon>
        <taxon>Pseudomonadati</taxon>
        <taxon>Pseudomonadota</taxon>
        <taxon>Betaproteobacteria</taxon>
        <taxon>Neisseriales</taxon>
        <taxon>Neisseriaceae</taxon>
        <taxon>Snodgrassella</taxon>
    </lineage>
</organism>
<dbReference type="InterPro" id="IPR028989">
    <property type="entry name" value="RimP_N"/>
</dbReference>
<evidence type="ECO:0000256" key="1">
    <source>
        <dbReference type="ARBA" id="ARBA00022490"/>
    </source>
</evidence>
<reference evidence="6 7" key="1">
    <citation type="submission" date="2014-03" db="EMBL/GenBank/DDBJ databases">
        <title>The genomes of two eusocial bee gut symbionts.</title>
        <authorList>
            <person name="Kwong W.K."/>
            <person name="Engel P."/>
            <person name="Koch H."/>
            <person name="Moran N.A."/>
        </authorList>
    </citation>
    <scope>NUCLEOTIDE SEQUENCE [LARGE SCALE GENOMIC DNA]</scope>
    <source>
        <strain evidence="7">wkB29</strain>
    </source>
</reference>
<dbReference type="CDD" id="cd01734">
    <property type="entry name" value="YlxS_C"/>
    <property type="match status" value="1"/>
</dbReference>
<dbReference type="EMBL" id="JFZV01000002">
    <property type="protein sequence ID" value="KDN15361.1"/>
    <property type="molecule type" value="Genomic_DNA"/>
</dbReference>
<dbReference type="Pfam" id="PF02576">
    <property type="entry name" value="RimP_N"/>
    <property type="match status" value="1"/>
</dbReference>
<dbReference type="SUPFAM" id="SSF75420">
    <property type="entry name" value="YhbC-like, N-terminal domain"/>
    <property type="match status" value="1"/>
</dbReference>
<dbReference type="Gene3D" id="3.30.300.70">
    <property type="entry name" value="RimP-like superfamily, N-terminal"/>
    <property type="match status" value="1"/>
</dbReference>
<dbReference type="InterPro" id="IPR036847">
    <property type="entry name" value="RimP_C_sf"/>
</dbReference>
<dbReference type="GO" id="GO:0000028">
    <property type="term" value="P:ribosomal small subunit assembly"/>
    <property type="evidence" value="ECO:0007669"/>
    <property type="project" value="TreeGrafter"/>
</dbReference>
<feature type="domain" description="Ribosome maturation factor RimP N-terminal" evidence="4">
    <location>
        <begin position="6"/>
        <end position="74"/>
    </location>
</feature>
<gene>
    <name evidence="3" type="primary">rimP</name>
    <name evidence="6" type="ORF">SALWKB29_0465</name>
</gene>
<dbReference type="InterPro" id="IPR028998">
    <property type="entry name" value="RimP_C"/>
</dbReference>
<accession>A0A066TC96</accession>
<dbReference type="HAMAP" id="MF_01077">
    <property type="entry name" value="RimP"/>
    <property type="match status" value="1"/>
</dbReference>
<evidence type="ECO:0000313" key="6">
    <source>
        <dbReference type="EMBL" id="KDN15361.1"/>
    </source>
</evidence>
<dbReference type="AlphaFoldDB" id="A0A066TC96"/>
<protein>
    <recommendedName>
        <fullName evidence="3">Ribosome maturation factor RimP</fullName>
    </recommendedName>
</protein>
<dbReference type="Gene3D" id="2.30.30.180">
    <property type="entry name" value="Ribosome maturation factor RimP, C-terminal domain"/>
    <property type="match status" value="1"/>
</dbReference>
<dbReference type="InterPro" id="IPR035956">
    <property type="entry name" value="RimP_N_sf"/>
</dbReference>
<evidence type="ECO:0000313" key="7">
    <source>
        <dbReference type="Proteomes" id="UP000027170"/>
    </source>
</evidence>
<keyword evidence="1 3" id="KW-0963">Cytoplasm</keyword>
<dbReference type="NCBIfam" id="NF000929">
    <property type="entry name" value="PRK00092.2-1"/>
    <property type="match status" value="1"/>
</dbReference>
<keyword evidence="7" id="KW-1185">Reference proteome</keyword>
<keyword evidence="2 3" id="KW-0690">Ribosome biogenesis</keyword>
<name>A0A066TC96_9NEIS</name>
<dbReference type="OrthoDB" id="9805006at2"/>
<dbReference type="Pfam" id="PF17384">
    <property type="entry name" value="DUF150_C"/>
    <property type="match status" value="1"/>
</dbReference>
<dbReference type="SUPFAM" id="SSF74942">
    <property type="entry name" value="YhbC-like, C-terminal domain"/>
    <property type="match status" value="1"/>
</dbReference>
<dbReference type="Proteomes" id="UP000027170">
    <property type="component" value="Unassembled WGS sequence"/>
</dbReference>
<sequence>MDIQGILEKTLPGLGYELVNYELTAQGDLRVFIDKAESGISLDDCVAVSNHLSRVLMVEDVDYQRLEISSPGLDRPLTKQADFRRFTGQLAKIKTRLPIDGQKNFTGRINGIDENDLISITLEEANELRRAKRAAVAAGKTVLIEWQNVDKARLKPEFGF</sequence>
<dbReference type="GO" id="GO:0006412">
    <property type="term" value="P:translation"/>
    <property type="evidence" value="ECO:0007669"/>
    <property type="project" value="TreeGrafter"/>
</dbReference>
<dbReference type="RefSeq" id="WP_037406568.1">
    <property type="nucleotide sequence ID" value="NZ_JFZV01000002.1"/>
</dbReference>
<dbReference type="GO" id="GO:0005829">
    <property type="term" value="C:cytosol"/>
    <property type="evidence" value="ECO:0007669"/>
    <property type="project" value="TreeGrafter"/>
</dbReference>
<comment type="function">
    <text evidence="3">Required for maturation of 30S ribosomal subunits.</text>
</comment>
<dbReference type="InterPro" id="IPR003728">
    <property type="entry name" value="Ribosome_maturation_RimP"/>
</dbReference>
<dbReference type="eggNOG" id="COG0779">
    <property type="taxonomic scope" value="Bacteria"/>
</dbReference>
<comment type="subcellular location">
    <subcellularLocation>
        <location evidence="3">Cytoplasm</location>
    </subcellularLocation>
</comment>